<dbReference type="AlphaFoldDB" id="A0ABD2PMD3"/>
<sequence length="119" mass="12736">MSGKATVIVVIACPFGAMAVCVTAPALVGRWQKHQTCSSCGISVGSTASSTTESSARLSSAELSVKSDESSKSLATSAIAPFILRKNLFVLLLNQGRVEVQFRSDFPRHLQHIRRAICR</sequence>
<comment type="caution">
    <text evidence="2">The sequence shown here is derived from an EMBL/GenBank/DDBJ whole genome shotgun (WGS) entry which is preliminary data.</text>
</comment>
<evidence type="ECO:0000313" key="2">
    <source>
        <dbReference type="EMBL" id="KAL3308687.1"/>
    </source>
</evidence>
<evidence type="ECO:0008006" key="4">
    <source>
        <dbReference type="Google" id="ProtNLM"/>
    </source>
</evidence>
<organism evidence="2 3">
    <name type="scientific">Cichlidogyrus casuarinus</name>
    <dbReference type="NCBI Taxonomy" id="1844966"/>
    <lineage>
        <taxon>Eukaryota</taxon>
        <taxon>Metazoa</taxon>
        <taxon>Spiralia</taxon>
        <taxon>Lophotrochozoa</taxon>
        <taxon>Platyhelminthes</taxon>
        <taxon>Monogenea</taxon>
        <taxon>Monopisthocotylea</taxon>
        <taxon>Dactylogyridea</taxon>
        <taxon>Ancyrocephalidae</taxon>
        <taxon>Cichlidogyrus</taxon>
    </lineage>
</organism>
<proteinExistence type="predicted"/>
<reference evidence="2 3" key="1">
    <citation type="submission" date="2024-11" db="EMBL/GenBank/DDBJ databases">
        <title>Adaptive evolution of stress response genes in parasites aligns with host niche diversity.</title>
        <authorList>
            <person name="Hahn C."/>
            <person name="Resl P."/>
        </authorList>
    </citation>
    <scope>NUCLEOTIDE SEQUENCE [LARGE SCALE GENOMIC DNA]</scope>
    <source>
        <strain evidence="2">EGGRZ-B1_66</strain>
        <tissue evidence="2">Body</tissue>
    </source>
</reference>
<name>A0ABD2PMD3_9PLAT</name>
<evidence type="ECO:0000313" key="3">
    <source>
        <dbReference type="Proteomes" id="UP001626550"/>
    </source>
</evidence>
<evidence type="ECO:0000256" key="1">
    <source>
        <dbReference type="SAM" id="SignalP"/>
    </source>
</evidence>
<feature type="signal peptide" evidence="1">
    <location>
        <begin position="1"/>
        <end position="19"/>
    </location>
</feature>
<gene>
    <name evidence="2" type="ORF">Ciccas_012778</name>
</gene>
<dbReference type="EMBL" id="JBJKFK010004867">
    <property type="protein sequence ID" value="KAL3308687.1"/>
    <property type="molecule type" value="Genomic_DNA"/>
</dbReference>
<feature type="chain" id="PRO_5044866564" description="Secreted protein" evidence="1">
    <location>
        <begin position="20"/>
        <end position="119"/>
    </location>
</feature>
<keyword evidence="3" id="KW-1185">Reference proteome</keyword>
<accession>A0ABD2PMD3</accession>
<protein>
    <recommendedName>
        <fullName evidence="4">Secreted protein</fullName>
    </recommendedName>
</protein>
<dbReference type="Proteomes" id="UP001626550">
    <property type="component" value="Unassembled WGS sequence"/>
</dbReference>
<keyword evidence="1" id="KW-0732">Signal</keyword>